<name>D5PAW8_9MYCO</name>
<dbReference type="EMBL" id="ADNV01000241">
    <property type="protein sequence ID" value="EFG76750.1"/>
    <property type="molecule type" value="Genomic_DNA"/>
</dbReference>
<dbReference type="eggNOG" id="ENOG5032EKA">
    <property type="taxonomic scope" value="Bacteria"/>
</dbReference>
<keyword evidence="1" id="KW-0812">Transmembrane</keyword>
<dbReference type="Proteomes" id="UP000003653">
    <property type="component" value="Unassembled WGS sequence"/>
</dbReference>
<dbReference type="InterPro" id="IPR022566">
    <property type="entry name" value="DUF2613"/>
</dbReference>
<feature type="transmembrane region" description="Helical" evidence="1">
    <location>
        <begin position="36"/>
        <end position="60"/>
    </location>
</feature>
<dbReference type="AlphaFoldDB" id="D5PAW8"/>
<protein>
    <submittedName>
        <fullName evidence="2">Uncharacterized protein</fullName>
    </submittedName>
</protein>
<keyword evidence="1" id="KW-1133">Transmembrane helix</keyword>
<keyword evidence="3" id="KW-1185">Reference proteome</keyword>
<evidence type="ECO:0000256" key="1">
    <source>
        <dbReference type="SAM" id="Phobius"/>
    </source>
</evidence>
<proteinExistence type="predicted"/>
<comment type="caution">
    <text evidence="2">The sequence shown here is derived from an EMBL/GenBank/DDBJ whole genome shotgun (WGS) entry which is preliminary data.</text>
</comment>
<dbReference type="Pfam" id="PF11021">
    <property type="entry name" value="DUF2613"/>
    <property type="match status" value="1"/>
</dbReference>
<evidence type="ECO:0000313" key="2">
    <source>
        <dbReference type="EMBL" id="EFG76750.1"/>
    </source>
</evidence>
<gene>
    <name evidence="2" type="ORF">HMPREF0591_3312</name>
</gene>
<organism evidence="2 3">
    <name type="scientific">Mycobacterium parascrofulaceum ATCC BAA-614</name>
    <dbReference type="NCBI Taxonomy" id="525368"/>
    <lineage>
        <taxon>Bacteria</taxon>
        <taxon>Bacillati</taxon>
        <taxon>Actinomycetota</taxon>
        <taxon>Actinomycetes</taxon>
        <taxon>Mycobacteriales</taxon>
        <taxon>Mycobacteriaceae</taxon>
        <taxon>Mycobacterium</taxon>
        <taxon>Mycobacterium simiae complex</taxon>
    </lineage>
</organism>
<dbReference type="HOGENOM" id="CLU_184443_0_0_11"/>
<reference evidence="2 3" key="1">
    <citation type="submission" date="2010-04" db="EMBL/GenBank/DDBJ databases">
        <authorList>
            <person name="Muzny D."/>
            <person name="Qin X."/>
            <person name="Deng J."/>
            <person name="Jiang H."/>
            <person name="Liu Y."/>
            <person name="Qu J."/>
            <person name="Song X.-Z."/>
            <person name="Zhang L."/>
            <person name="Thornton R."/>
            <person name="Coyle M."/>
            <person name="Francisco L."/>
            <person name="Jackson L."/>
            <person name="Javaid M."/>
            <person name="Korchina V."/>
            <person name="Kovar C."/>
            <person name="Mata R."/>
            <person name="Mathew T."/>
            <person name="Ngo R."/>
            <person name="Nguyen L."/>
            <person name="Nguyen N."/>
            <person name="Okwuonu G."/>
            <person name="Ongeri F."/>
            <person name="Pham C."/>
            <person name="Simmons D."/>
            <person name="Wilczek-Boney K."/>
            <person name="Hale W."/>
            <person name="Jakkamsetti A."/>
            <person name="Pham P."/>
            <person name="Ruth R."/>
            <person name="San Lucas F."/>
            <person name="Warren J."/>
            <person name="Zhang J."/>
            <person name="Zhao Z."/>
            <person name="Zhou C."/>
            <person name="Zhu D."/>
            <person name="Lee S."/>
            <person name="Bess C."/>
            <person name="Blankenburg K."/>
            <person name="Forbes L."/>
            <person name="Fu Q."/>
            <person name="Gubbala S."/>
            <person name="Hirani K."/>
            <person name="Jayaseelan J.C."/>
            <person name="Lara F."/>
            <person name="Munidasa M."/>
            <person name="Palculict T."/>
            <person name="Patil S."/>
            <person name="Pu L.-L."/>
            <person name="Saada N."/>
            <person name="Tang L."/>
            <person name="Weissenberger G."/>
            <person name="Zhu Y."/>
            <person name="Hemphill L."/>
            <person name="Shang Y."/>
            <person name="Youmans B."/>
            <person name="Ayvaz T."/>
            <person name="Ross M."/>
            <person name="Santibanez J."/>
            <person name="Aqrawi P."/>
            <person name="Gross S."/>
            <person name="Joshi V."/>
            <person name="Fowler G."/>
            <person name="Nazareth L."/>
            <person name="Reid J."/>
            <person name="Worley K."/>
            <person name="Petrosino J."/>
            <person name="Highlander S."/>
            <person name="Gibbs R."/>
        </authorList>
    </citation>
    <scope>NUCLEOTIDE SEQUENCE [LARGE SCALE GENOMIC DNA]</scope>
    <source>
        <strain evidence="2 3">ATCC BAA-614</strain>
    </source>
</reference>
<keyword evidence="1" id="KW-0472">Membrane</keyword>
<evidence type="ECO:0000313" key="3">
    <source>
        <dbReference type="Proteomes" id="UP000003653"/>
    </source>
</evidence>
<sequence length="95" mass="9349">MGGGEVFLSRGAGIPGQVLAGLAGGEKEPAMTGFTLAAASIAVGLSVGMATTVGVTLAVADHVAAPVRGRPAQPSPLGPQLVQYGDRCFHGHCLP</sequence>
<accession>D5PAW8</accession>